<dbReference type="AlphaFoldDB" id="A0A2U1FFA3"/>
<gene>
    <name evidence="1" type="ORF">C8D89_10475</name>
</gene>
<dbReference type="EMBL" id="QEKW01000004">
    <property type="protein sequence ID" value="PVZ10864.1"/>
    <property type="molecule type" value="Genomic_DNA"/>
</dbReference>
<sequence length="44" mass="4709">MVEALVNVIAHLCKAGVEGSIPFVSTYCDLRKRSDACELISAVV</sequence>
<accession>A0A2U1FFA3</accession>
<evidence type="ECO:0000313" key="2">
    <source>
        <dbReference type="Proteomes" id="UP000245639"/>
    </source>
</evidence>
<reference evidence="1 2" key="1">
    <citation type="submission" date="2018-04" db="EMBL/GenBank/DDBJ databases">
        <title>Genomic Encyclopedia of Type Strains, Phase IV (KMG-IV): sequencing the most valuable type-strain genomes for metagenomic binning, comparative biology and taxonomic classification.</title>
        <authorList>
            <person name="Goeker M."/>
        </authorList>
    </citation>
    <scope>NUCLEOTIDE SEQUENCE [LARGE SCALE GENOMIC DNA]</scope>
    <source>
        <strain evidence="1 2">DSM 45771</strain>
    </source>
</reference>
<evidence type="ECO:0000313" key="1">
    <source>
        <dbReference type="EMBL" id="PVZ10864.1"/>
    </source>
</evidence>
<comment type="caution">
    <text evidence="1">The sequence shown here is derived from an EMBL/GenBank/DDBJ whole genome shotgun (WGS) entry which is preliminary data.</text>
</comment>
<dbReference type="Proteomes" id="UP000245639">
    <property type="component" value="Unassembled WGS sequence"/>
</dbReference>
<keyword evidence="2" id="KW-1185">Reference proteome</keyword>
<name>A0A2U1FFA3_9PSEU</name>
<protein>
    <submittedName>
        <fullName evidence="1">Uncharacterized protein</fullName>
    </submittedName>
</protein>
<proteinExistence type="predicted"/>
<organism evidence="1 2">
    <name type="scientific">Actinomycetospora cinnamomea</name>
    <dbReference type="NCBI Taxonomy" id="663609"/>
    <lineage>
        <taxon>Bacteria</taxon>
        <taxon>Bacillati</taxon>
        <taxon>Actinomycetota</taxon>
        <taxon>Actinomycetes</taxon>
        <taxon>Pseudonocardiales</taxon>
        <taxon>Pseudonocardiaceae</taxon>
        <taxon>Actinomycetospora</taxon>
    </lineage>
</organism>